<dbReference type="PANTHER" id="PTHR38011">
    <property type="entry name" value="DIHYDROFOLATE REDUCTASE FAMILY PROTEIN (AFU_ORTHOLOGUE AFUA_8G06820)"/>
    <property type="match status" value="1"/>
</dbReference>
<dbReference type="Proteomes" id="UP001595791">
    <property type="component" value="Unassembled WGS sequence"/>
</dbReference>
<dbReference type="Pfam" id="PF01872">
    <property type="entry name" value="RibD_C"/>
    <property type="match status" value="1"/>
</dbReference>
<dbReference type="InterPro" id="IPR050765">
    <property type="entry name" value="Riboflavin_Biosynth_HTPR"/>
</dbReference>
<organism evidence="2 3">
    <name type="scientific">Chitinimonas lacunae</name>
    <dbReference type="NCBI Taxonomy" id="1963018"/>
    <lineage>
        <taxon>Bacteria</taxon>
        <taxon>Pseudomonadati</taxon>
        <taxon>Pseudomonadota</taxon>
        <taxon>Betaproteobacteria</taxon>
        <taxon>Neisseriales</taxon>
        <taxon>Chitinibacteraceae</taxon>
        <taxon>Chitinimonas</taxon>
    </lineage>
</organism>
<name>A0ABV8MNX3_9NEIS</name>
<evidence type="ECO:0000313" key="2">
    <source>
        <dbReference type="EMBL" id="MFC4158813.1"/>
    </source>
</evidence>
<protein>
    <submittedName>
        <fullName evidence="2">Dihydrofolate reductase family protein</fullName>
    </submittedName>
</protein>
<comment type="caution">
    <text evidence="2">The sequence shown here is derived from an EMBL/GenBank/DDBJ whole genome shotgun (WGS) entry which is preliminary data.</text>
</comment>
<dbReference type="InterPro" id="IPR024072">
    <property type="entry name" value="DHFR-like_dom_sf"/>
</dbReference>
<dbReference type="EMBL" id="JBHSBU010000001">
    <property type="protein sequence ID" value="MFC4158813.1"/>
    <property type="molecule type" value="Genomic_DNA"/>
</dbReference>
<dbReference type="PANTHER" id="PTHR38011:SF11">
    <property type="entry name" value="2,5-DIAMINO-6-RIBOSYLAMINO-4(3H)-PYRIMIDINONE 5'-PHOSPHATE REDUCTASE"/>
    <property type="match status" value="1"/>
</dbReference>
<accession>A0ABV8MNX3</accession>
<dbReference type="InterPro" id="IPR002734">
    <property type="entry name" value="RibDG_C"/>
</dbReference>
<dbReference type="SUPFAM" id="SSF53597">
    <property type="entry name" value="Dihydrofolate reductase-like"/>
    <property type="match status" value="1"/>
</dbReference>
<keyword evidence="3" id="KW-1185">Reference proteome</keyword>
<evidence type="ECO:0000259" key="1">
    <source>
        <dbReference type="Pfam" id="PF01872"/>
    </source>
</evidence>
<dbReference type="Gene3D" id="3.40.430.10">
    <property type="entry name" value="Dihydrofolate Reductase, subunit A"/>
    <property type="match status" value="1"/>
</dbReference>
<sequence>MRKVSLFIATSLDGYIARADGSVDWLFTDQDYGYQAFYNQVETLLMGRKTYDQCLSTGDYPYPGKRAYVFSSRPLSWSNDDIEAVSGDAADFIADLRSQEGGLVWLVGGGALIATCLQHRLIDEFVVSIHPIILGRGIPLFPNSDLSHRLKLESTLAFDTGLVQLRYRCN</sequence>
<dbReference type="RefSeq" id="WP_378161896.1">
    <property type="nucleotide sequence ID" value="NZ_JBHSBU010000001.1"/>
</dbReference>
<feature type="domain" description="Bacterial bifunctional deaminase-reductase C-terminal" evidence="1">
    <location>
        <begin position="2"/>
        <end position="163"/>
    </location>
</feature>
<reference evidence="3" key="1">
    <citation type="journal article" date="2019" name="Int. J. Syst. Evol. Microbiol.">
        <title>The Global Catalogue of Microorganisms (GCM) 10K type strain sequencing project: providing services to taxonomists for standard genome sequencing and annotation.</title>
        <authorList>
            <consortium name="The Broad Institute Genomics Platform"/>
            <consortium name="The Broad Institute Genome Sequencing Center for Infectious Disease"/>
            <person name="Wu L."/>
            <person name="Ma J."/>
        </authorList>
    </citation>
    <scope>NUCLEOTIDE SEQUENCE [LARGE SCALE GENOMIC DNA]</scope>
    <source>
        <strain evidence="3">LMG 29894</strain>
    </source>
</reference>
<evidence type="ECO:0000313" key="3">
    <source>
        <dbReference type="Proteomes" id="UP001595791"/>
    </source>
</evidence>
<gene>
    <name evidence="2" type="ORF">ACFOW7_05495</name>
</gene>
<proteinExistence type="predicted"/>